<name>A0AAV2DBW7_9ROSI</name>
<reference evidence="2 3" key="1">
    <citation type="submission" date="2024-04" db="EMBL/GenBank/DDBJ databases">
        <authorList>
            <person name="Fracassetti M."/>
        </authorList>
    </citation>
    <scope>NUCLEOTIDE SEQUENCE [LARGE SCALE GENOMIC DNA]</scope>
</reference>
<feature type="region of interest" description="Disordered" evidence="1">
    <location>
        <begin position="18"/>
        <end position="87"/>
    </location>
</feature>
<proteinExistence type="predicted"/>
<feature type="compositionally biased region" description="Basic and acidic residues" evidence="1">
    <location>
        <begin position="69"/>
        <end position="87"/>
    </location>
</feature>
<gene>
    <name evidence="2" type="ORF">LTRI10_LOCUS13447</name>
</gene>
<dbReference type="Proteomes" id="UP001497516">
    <property type="component" value="Chromosome 2"/>
</dbReference>
<dbReference type="EMBL" id="OZ034815">
    <property type="protein sequence ID" value="CAL1371378.1"/>
    <property type="molecule type" value="Genomic_DNA"/>
</dbReference>
<accession>A0AAV2DBW7</accession>
<sequence>MEEMRRIPWVRMDREAITRPMDRGKEPRDFGPRMREKQTLSRRNPKGFTISRSPKMNLGANIQRRAKGKEKQGPTRAAFDSKEDQKLGRLAKKAVSCDVGGSVNEGPISPGMDTDNPPHAVDRLDHPVEIQSGRRRLLLEEDMEEEMSPLFASLRDAGYSVELKTIAGGRGSYAPNEPNVESEPHI</sequence>
<feature type="compositionally biased region" description="Basic and acidic residues" evidence="1">
    <location>
        <begin position="18"/>
        <end position="39"/>
    </location>
</feature>
<dbReference type="AlphaFoldDB" id="A0AAV2DBW7"/>
<protein>
    <submittedName>
        <fullName evidence="2">Uncharacterized protein</fullName>
    </submittedName>
</protein>
<keyword evidence="3" id="KW-1185">Reference proteome</keyword>
<evidence type="ECO:0000313" key="2">
    <source>
        <dbReference type="EMBL" id="CAL1371378.1"/>
    </source>
</evidence>
<evidence type="ECO:0000256" key="1">
    <source>
        <dbReference type="SAM" id="MobiDB-lite"/>
    </source>
</evidence>
<feature type="region of interest" description="Disordered" evidence="1">
    <location>
        <begin position="167"/>
        <end position="186"/>
    </location>
</feature>
<organism evidence="2 3">
    <name type="scientific">Linum trigynum</name>
    <dbReference type="NCBI Taxonomy" id="586398"/>
    <lineage>
        <taxon>Eukaryota</taxon>
        <taxon>Viridiplantae</taxon>
        <taxon>Streptophyta</taxon>
        <taxon>Embryophyta</taxon>
        <taxon>Tracheophyta</taxon>
        <taxon>Spermatophyta</taxon>
        <taxon>Magnoliopsida</taxon>
        <taxon>eudicotyledons</taxon>
        <taxon>Gunneridae</taxon>
        <taxon>Pentapetalae</taxon>
        <taxon>rosids</taxon>
        <taxon>fabids</taxon>
        <taxon>Malpighiales</taxon>
        <taxon>Linaceae</taxon>
        <taxon>Linum</taxon>
    </lineage>
</organism>
<evidence type="ECO:0000313" key="3">
    <source>
        <dbReference type="Proteomes" id="UP001497516"/>
    </source>
</evidence>